<dbReference type="Gene3D" id="3.20.20.100">
    <property type="entry name" value="NADP-dependent oxidoreductase domain"/>
    <property type="match status" value="1"/>
</dbReference>
<sequence length="184" mass="20621">METMRALDHLVRQGKALYVGISNYPLAQAREAVKILNDLGTPCIIHQPRYSMFERGVEEGLLDFSADGRDWKHSVFTGWPRATYRPLSQRHSGRLARRQQQSFSAAGATDSCPIRKIRQLNRQAEARGQKLSQMALAWVLREEKVTSVLIGASKTAQLDDAVGMLQNRHFTTEECAAIDAILAL</sequence>
<comment type="similarity">
    <text evidence="1">Belongs to the shaker potassium channel beta subunit family.</text>
</comment>
<accession>A0A2X1QRI1</accession>
<dbReference type="AlphaFoldDB" id="A0A2X1QRI1"/>
<evidence type="ECO:0000256" key="1">
    <source>
        <dbReference type="ARBA" id="ARBA00006515"/>
    </source>
</evidence>
<evidence type="ECO:0000256" key="2">
    <source>
        <dbReference type="ARBA" id="ARBA00022857"/>
    </source>
</evidence>
<evidence type="ECO:0000256" key="3">
    <source>
        <dbReference type="ARBA" id="ARBA00023002"/>
    </source>
</evidence>
<dbReference type="InterPro" id="IPR036812">
    <property type="entry name" value="NAD(P)_OxRdtase_dom_sf"/>
</dbReference>
<name>A0A2X1QRI1_KLEPN</name>
<reference evidence="5 6" key="1">
    <citation type="submission" date="2018-06" db="EMBL/GenBank/DDBJ databases">
        <authorList>
            <consortium name="Pathogen Informatics"/>
            <person name="Doyle S."/>
        </authorList>
    </citation>
    <scope>NUCLEOTIDE SEQUENCE [LARGE SCALE GENOMIC DNA]</scope>
    <source>
        <strain evidence="5 6">NCTC9601</strain>
    </source>
</reference>
<dbReference type="InterPro" id="IPR023210">
    <property type="entry name" value="NADP_OxRdtase_dom"/>
</dbReference>
<proteinExistence type="inferred from homology"/>
<dbReference type="PANTHER" id="PTHR43150:SF4">
    <property type="entry name" value="L-GLYCERALDEHYDE 3-PHOSPHATE REDUCTASE"/>
    <property type="match status" value="1"/>
</dbReference>
<dbReference type="GO" id="GO:0051596">
    <property type="term" value="P:methylglyoxal catabolic process"/>
    <property type="evidence" value="ECO:0007669"/>
    <property type="project" value="TreeGrafter"/>
</dbReference>
<evidence type="ECO:0000313" key="5">
    <source>
        <dbReference type="EMBL" id="SPX53759.1"/>
    </source>
</evidence>
<dbReference type="SUPFAM" id="SSF51430">
    <property type="entry name" value="NAD(P)-linked oxidoreductase"/>
    <property type="match status" value="1"/>
</dbReference>
<dbReference type="Proteomes" id="UP000251123">
    <property type="component" value="Unassembled WGS sequence"/>
</dbReference>
<dbReference type="Pfam" id="PF00248">
    <property type="entry name" value="Aldo_ket_red"/>
    <property type="match status" value="1"/>
</dbReference>
<evidence type="ECO:0000259" key="4">
    <source>
        <dbReference type="Pfam" id="PF00248"/>
    </source>
</evidence>
<evidence type="ECO:0000313" key="6">
    <source>
        <dbReference type="Proteomes" id="UP000251123"/>
    </source>
</evidence>
<feature type="domain" description="NADP-dependent oxidoreductase" evidence="4">
    <location>
        <begin position="2"/>
        <end position="182"/>
    </location>
</feature>
<organism evidence="5 6">
    <name type="scientific">Klebsiella pneumoniae</name>
    <dbReference type="NCBI Taxonomy" id="573"/>
    <lineage>
        <taxon>Bacteria</taxon>
        <taxon>Pseudomonadati</taxon>
        <taxon>Pseudomonadota</taxon>
        <taxon>Gammaproteobacteria</taxon>
        <taxon>Enterobacterales</taxon>
        <taxon>Enterobacteriaceae</taxon>
        <taxon>Klebsiella/Raoultella group</taxon>
        <taxon>Klebsiella</taxon>
        <taxon>Klebsiella pneumoniae complex</taxon>
    </lineage>
</organism>
<keyword evidence="2" id="KW-0521">NADP</keyword>
<keyword evidence="3" id="KW-0560">Oxidoreductase</keyword>
<protein>
    <submittedName>
        <fullName evidence="5">Ion-channel protein</fullName>
    </submittedName>
</protein>
<dbReference type="GO" id="GO:0016491">
    <property type="term" value="F:oxidoreductase activity"/>
    <property type="evidence" value="ECO:0007669"/>
    <property type="project" value="UniProtKB-KW"/>
</dbReference>
<dbReference type="InterPro" id="IPR005399">
    <property type="entry name" value="K_chnl_volt-dep_bsu_KCNAB-rel"/>
</dbReference>
<dbReference type="PANTHER" id="PTHR43150">
    <property type="entry name" value="HYPERKINETIC, ISOFORM M"/>
    <property type="match status" value="1"/>
</dbReference>
<dbReference type="EMBL" id="UASN01000010">
    <property type="protein sequence ID" value="SPX53759.1"/>
    <property type="molecule type" value="Genomic_DNA"/>
</dbReference>
<gene>
    <name evidence="5" type="primary">yghZ_1</name>
    <name evidence="5" type="ORF">NCTC9601_00890</name>
</gene>